<evidence type="ECO:0000256" key="15">
    <source>
        <dbReference type="ARBA" id="ARBA00056200"/>
    </source>
</evidence>
<dbReference type="InterPro" id="IPR003816">
    <property type="entry name" value="Nitrate_red_gam"/>
</dbReference>
<dbReference type="NCBIfam" id="TIGR00351">
    <property type="entry name" value="narI"/>
    <property type="match status" value="1"/>
</dbReference>
<dbReference type="PANTHER" id="PTHR30598:SF3">
    <property type="entry name" value="RESPIRATORY NITRATE REDUCTASE 1 GAMMA CHAIN"/>
    <property type="match status" value="1"/>
</dbReference>
<evidence type="ECO:0000256" key="14">
    <source>
        <dbReference type="ARBA" id="ARBA00023136"/>
    </source>
</evidence>
<feature type="binding site" description="axial binding residue" evidence="20">
    <location>
        <position position="56"/>
    </location>
    <ligand>
        <name>heme b</name>
        <dbReference type="ChEBI" id="CHEBI:60344"/>
        <label>1</label>
    </ligand>
    <ligandPart>
        <name>Fe</name>
        <dbReference type="ChEBI" id="CHEBI:18248"/>
    </ligandPart>
</feature>
<feature type="binding site" description="axial binding residue" evidence="20">
    <location>
        <position position="66"/>
    </location>
    <ligand>
        <name>heme b</name>
        <dbReference type="ChEBI" id="CHEBI:60344"/>
        <label>2</label>
    </ligand>
    <ligandPart>
        <name>Fe</name>
        <dbReference type="ChEBI" id="CHEBI:18248"/>
    </ligandPart>
</feature>
<feature type="domain" description="NarG-like" evidence="22">
    <location>
        <begin position="7"/>
        <end position="224"/>
    </location>
</feature>
<proteinExistence type="inferred from homology"/>
<keyword evidence="9" id="KW-0249">Electron transport</keyword>
<keyword evidence="11 23" id="KW-0560">Oxidoreductase</keyword>
<keyword evidence="13" id="KW-0534">Nitrate assimilation</keyword>
<dbReference type="InterPro" id="IPR023234">
    <property type="entry name" value="NarG-like_domain"/>
</dbReference>
<evidence type="ECO:0000256" key="5">
    <source>
        <dbReference type="ARBA" id="ARBA00022475"/>
    </source>
</evidence>
<keyword evidence="8" id="KW-0479">Metal-binding</keyword>
<comment type="cofactor">
    <cofactor evidence="2">
        <name>heme b</name>
        <dbReference type="ChEBI" id="CHEBI:60344"/>
    </cofactor>
</comment>
<dbReference type="FunFam" id="1.20.950.20:FF:000001">
    <property type="entry name" value="Respiratory nitrate reductase subunit gamma"/>
    <property type="match status" value="1"/>
</dbReference>
<dbReference type="SUPFAM" id="SSF103501">
    <property type="entry name" value="Respiratory nitrate reductase 1 gamma chain"/>
    <property type="match status" value="1"/>
</dbReference>
<comment type="subcellular location">
    <subcellularLocation>
        <location evidence="3">Cell membrane</location>
        <topology evidence="3">Multi-pass membrane protein</topology>
    </subcellularLocation>
</comment>
<keyword evidence="7 21" id="KW-0812">Transmembrane</keyword>
<evidence type="ECO:0000313" key="24">
    <source>
        <dbReference type="Proteomes" id="UP000675781"/>
    </source>
</evidence>
<evidence type="ECO:0000256" key="13">
    <source>
        <dbReference type="ARBA" id="ARBA00023063"/>
    </source>
</evidence>
<feature type="transmembrane region" description="Helical" evidence="21">
    <location>
        <begin position="6"/>
        <end position="26"/>
    </location>
</feature>
<evidence type="ECO:0000256" key="18">
    <source>
        <dbReference type="ARBA" id="ARBA00061480"/>
    </source>
</evidence>
<dbReference type="GO" id="GO:0008940">
    <property type="term" value="F:nitrate reductase activity"/>
    <property type="evidence" value="ECO:0007669"/>
    <property type="project" value="InterPro"/>
</dbReference>
<feature type="binding site" description="axial binding residue" evidence="20">
    <location>
        <position position="187"/>
    </location>
    <ligand>
        <name>heme b</name>
        <dbReference type="ChEBI" id="CHEBI:60344"/>
        <label>2</label>
    </ligand>
    <ligandPart>
        <name>Fe</name>
        <dbReference type="ChEBI" id="CHEBI:18248"/>
    </ligandPart>
</feature>
<evidence type="ECO:0000256" key="11">
    <source>
        <dbReference type="ARBA" id="ARBA00023002"/>
    </source>
</evidence>
<comment type="caution">
    <text evidence="23">The sequence shown here is derived from an EMBL/GenBank/DDBJ whole genome shotgun (WGS) entry which is preliminary data.</text>
</comment>
<evidence type="ECO:0000256" key="20">
    <source>
        <dbReference type="PIRSR" id="PIRSR603816-1"/>
    </source>
</evidence>
<dbReference type="AlphaFoldDB" id="A0A941EZH9"/>
<keyword evidence="14 21" id="KW-0472">Membrane</keyword>
<evidence type="ECO:0000256" key="17">
    <source>
        <dbReference type="ARBA" id="ARBA00061196"/>
    </source>
</evidence>
<dbReference type="GO" id="GO:0020037">
    <property type="term" value="F:heme binding"/>
    <property type="evidence" value="ECO:0007669"/>
    <property type="project" value="TreeGrafter"/>
</dbReference>
<dbReference type="GO" id="GO:0009325">
    <property type="term" value="C:nitrate reductase complex"/>
    <property type="evidence" value="ECO:0007669"/>
    <property type="project" value="InterPro"/>
</dbReference>
<dbReference type="InterPro" id="IPR036197">
    <property type="entry name" value="NarG-like_sf"/>
</dbReference>
<dbReference type="GO" id="GO:0019645">
    <property type="term" value="P:anaerobic electron transport chain"/>
    <property type="evidence" value="ECO:0007669"/>
    <property type="project" value="TreeGrafter"/>
</dbReference>
<keyword evidence="4" id="KW-0813">Transport</keyword>
<feature type="transmembrane region" description="Helical" evidence="21">
    <location>
        <begin position="47"/>
        <end position="69"/>
    </location>
</feature>
<comment type="similarity">
    <text evidence="17">In the C-terminal section; belongs to the nitrate reductase gamma subunit family.</text>
</comment>
<evidence type="ECO:0000256" key="10">
    <source>
        <dbReference type="ARBA" id="ARBA00022989"/>
    </source>
</evidence>
<dbReference type="GO" id="GO:0009055">
    <property type="term" value="F:electron transfer activity"/>
    <property type="evidence" value="ECO:0007669"/>
    <property type="project" value="TreeGrafter"/>
</dbReference>
<comment type="similarity">
    <text evidence="18">In the N-terminal section; belongs to the nitrate reductase alpha subunit family.</text>
</comment>
<sequence length="239" mass="26758">MTTPGLLLWGVLPYLTLVLLIGGTIWRHKYDKFGWTTRSSQLLESKWLRLASPVFHYGILGVIAGHLIGLVLPERWTTNVHINEHAYHLVALILGVPAGVAAIGGLALLIVRRRSTRTVLLATTPNDKAMYVLLFGALALGLSSTLWNIGTPVYDYREGVSLWFRGLFSLHPEVELMQAAPVIFRIHVTVGMVLIAAFPFTRLVHAFSAPVPYLFRPYIVYRARDPKRLSTRPARPGWE</sequence>
<keyword evidence="12 20" id="KW-0408">Iron</keyword>
<evidence type="ECO:0000256" key="16">
    <source>
        <dbReference type="ARBA" id="ARBA00061095"/>
    </source>
</evidence>
<keyword evidence="6 20" id="KW-0349">Heme</keyword>
<dbReference type="InterPro" id="IPR051936">
    <property type="entry name" value="Heme-iron_electron_transfer"/>
</dbReference>
<keyword evidence="5" id="KW-1003">Cell membrane</keyword>
<evidence type="ECO:0000256" key="21">
    <source>
        <dbReference type="SAM" id="Phobius"/>
    </source>
</evidence>
<evidence type="ECO:0000256" key="1">
    <source>
        <dbReference type="ARBA" id="ARBA00001942"/>
    </source>
</evidence>
<organism evidence="23 24">
    <name type="scientific">Actinospica durhamensis</name>
    <dbReference type="NCBI Taxonomy" id="1508375"/>
    <lineage>
        <taxon>Bacteria</taxon>
        <taxon>Bacillati</taxon>
        <taxon>Actinomycetota</taxon>
        <taxon>Actinomycetes</taxon>
        <taxon>Catenulisporales</taxon>
        <taxon>Actinospicaceae</taxon>
        <taxon>Actinospica</taxon>
    </lineage>
</organism>
<comment type="function">
    <text evidence="15">Does not seem to have nitrate reductase activity.</text>
</comment>
<feature type="binding site" description="axial binding residue" evidence="20">
    <location>
        <position position="205"/>
    </location>
    <ligand>
        <name>heme b</name>
        <dbReference type="ChEBI" id="CHEBI:60344"/>
        <label>1</label>
    </ligand>
    <ligandPart>
        <name>Fe</name>
        <dbReference type="ChEBI" id="CHEBI:18248"/>
    </ligandPart>
</feature>
<evidence type="ECO:0000256" key="19">
    <source>
        <dbReference type="ARBA" id="ARBA00071287"/>
    </source>
</evidence>
<dbReference type="Pfam" id="PF02665">
    <property type="entry name" value="Nitrate_red_gam"/>
    <property type="match status" value="1"/>
</dbReference>
<name>A0A941EZH9_9ACTN</name>
<dbReference type="GO" id="GO:0042128">
    <property type="term" value="P:nitrate assimilation"/>
    <property type="evidence" value="ECO:0007669"/>
    <property type="project" value="UniProtKB-KW"/>
</dbReference>
<dbReference type="GO" id="GO:0046872">
    <property type="term" value="F:metal ion binding"/>
    <property type="evidence" value="ECO:0007669"/>
    <property type="project" value="UniProtKB-KW"/>
</dbReference>
<feature type="transmembrane region" description="Helical" evidence="21">
    <location>
        <begin position="182"/>
        <end position="200"/>
    </location>
</feature>
<evidence type="ECO:0000256" key="4">
    <source>
        <dbReference type="ARBA" id="ARBA00022448"/>
    </source>
</evidence>
<dbReference type="PANTHER" id="PTHR30598">
    <property type="entry name" value="NITRATE REDUCTASE PRIVATE CHAPERONE, REDOX ENZYME MATURATION PROTEIN REMP FAMILY"/>
    <property type="match status" value="1"/>
</dbReference>
<comment type="cofactor">
    <cofactor evidence="1">
        <name>Mo-bis(molybdopterin guanine dinucleotide)</name>
        <dbReference type="ChEBI" id="CHEBI:60539"/>
    </cofactor>
</comment>
<evidence type="ECO:0000256" key="2">
    <source>
        <dbReference type="ARBA" id="ARBA00001970"/>
    </source>
</evidence>
<keyword evidence="10 21" id="KW-1133">Transmembrane helix</keyword>
<feature type="transmembrane region" description="Helical" evidence="21">
    <location>
        <begin position="131"/>
        <end position="150"/>
    </location>
</feature>
<evidence type="ECO:0000256" key="6">
    <source>
        <dbReference type="ARBA" id="ARBA00022617"/>
    </source>
</evidence>
<dbReference type="Proteomes" id="UP000675781">
    <property type="component" value="Unassembled WGS sequence"/>
</dbReference>
<dbReference type="Gene3D" id="1.20.950.20">
    <property type="entry name" value="Transmembrane di-heme cytochromes, Chain C"/>
    <property type="match status" value="1"/>
</dbReference>
<keyword evidence="24" id="KW-1185">Reference proteome</keyword>
<dbReference type="RefSeq" id="WP_212532550.1">
    <property type="nucleotide sequence ID" value="NZ_JAGSOG010000255.1"/>
</dbReference>
<protein>
    <recommendedName>
        <fullName evidence="19">Nitrate reductase-like protein NarX</fullName>
    </recommendedName>
</protein>
<evidence type="ECO:0000256" key="3">
    <source>
        <dbReference type="ARBA" id="ARBA00004651"/>
    </source>
</evidence>
<comment type="similarity">
    <text evidence="16">In the central section; belongs to the NarJ/NarW family.</text>
</comment>
<reference evidence="23" key="1">
    <citation type="submission" date="2021-04" db="EMBL/GenBank/DDBJ databases">
        <title>Genome based classification of Actinospica acidithermotolerans sp. nov., an actinobacterium isolated from an Indonesian hot spring.</title>
        <authorList>
            <person name="Kusuma A.B."/>
            <person name="Putra K.E."/>
            <person name="Nafisah S."/>
            <person name="Loh J."/>
            <person name="Nouioui I."/>
            <person name="Goodfellow M."/>
        </authorList>
    </citation>
    <scope>NUCLEOTIDE SEQUENCE</scope>
    <source>
        <strain evidence="23">CSCA 57</strain>
    </source>
</reference>
<evidence type="ECO:0000256" key="8">
    <source>
        <dbReference type="ARBA" id="ARBA00022723"/>
    </source>
</evidence>
<dbReference type="GO" id="GO:0005886">
    <property type="term" value="C:plasma membrane"/>
    <property type="evidence" value="ECO:0007669"/>
    <property type="project" value="UniProtKB-SubCell"/>
</dbReference>
<evidence type="ECO:0000256" key="9">
    <source>
        <dbReference type="ARBA" id="ARBA00022982"/>
    </source>
</evidence>
<dbReference type="EMBL" id="JAGSOG010000255">
    <property type="protein sequence ID" value="MBR7838089.1"/>
    <property type="molecule type" value="Genomic_DNA"/>
</dbReference>
<feature type="transmembrane region" description="Helical" evidence="21">
    <location>
        <begin position="89"/>
        <end position="111"/>
    </location>
</feature>
<evidence type="ECO:0000313" key="23">
    <source>
        <dbReference type="EMBL" id="MBR7838089.1"/>
    </source>
</evidence>
<gene>
    <name evidence="23" type="primary">narI</name>
    <name evidence="23" type="ORF">KDL01_32750</name>
</gene>
<accession>A0A941EZH9</accession>
<evidence type="ECO:0000256" key="7">
    <source>
        <dbReference type="ARBA" id="ARBA00022692"/>
    </source>
</evidence>
<evidence type="ECO:0000259" key="22">
    <source>
        <dbReference type="Pfam" id="PF02665"/>
    </source>
</evidence>
<evidence type="ECO:0000256" key="12">
    <source>
        <dbReference type="ARBA" id="ARBA00023004"/>
    </source>
</evidence>